<organism evidence="4 5">
    <name type="scientific">Hymenobacter swuensis DY53</name>
    <dbReference type="NCBI Taxonomy" id="1227739"/>
    <lineage>
        <taxon>Bacteria</taxon>
        <taxon>Pseudomonadati</taxon>
        <taxon>Bacteroidota</taxon>
        <taxon>Cytophagia</taxon>
        <taxon>Cytophagales</taxon>
        <taxon>Hymenobacteraceae</taxon>
        <taxon>Hymenobacter</taxon>
    </lineage>
</organism>
<dbReference type="InterPro" id="IPR036162">
    <property type="entry name" value="Resolvase-like_N_sf"/>
</dbReference>
<dbReference type="EMBL" id="CP007145">
    <property type="protein sequence ID" value="AHJ97710.1"/>
    <property type="molecule type" value="Genomic_DNA"/>
</dbReference>
<dbReference type="GO" id="GO:0003677">
    <property type="term" value="F:DNA binding"/>
    <property type="evidence" value="ECO:0007669"/>
    <property type="project" value="UniProtKB-KW"/>
</dbReference>
<dbReference type="KEGG" id="hsw:Hsw_2115"/>
<dbReference type="CDD" id="cd03768">
    <property type="entry name" value="SR_ResInv"/>
    <property type="match status" value="1"/>
</dbReference>
<gene>
    <name evidence="4" type="ORF">Hsw_2115</name>
</gene>
<keyword evidence="2" id="KW-0233">DNA recombination</keyword>
<dbReference type="GO" id="GO:0000150">
    <property type="term" value="F:DNA strand exchange activity"/>
    <property type="evidence" value="ECO:0007669"/>
    <property type="project" value="InterPro"/>
</dbReference>
<dbReference type="OrthoDB" id="942413at2"/>
<dbReference type="STRING" id="1227739.Hsw_2115"/>
<dbReference type="Gene3D" id="3.40.50.1390">
    <property type="entry name" value="Resolvase, N-terminal catalytic domain"/>
    <property type="match status" value="1"/>
</dbReference>
<dbReference type="PATRIC" id="fig|1227739.3.peg.2325"/>
<dbReference type="eggNOG" id="COG1961">
    <property type="taxonomic scope" value="Bacteria"/>
</dbReference>
<dbReference type="Pfam" id="PF00239">
    <property type="entry name" value="Resolvase"/>
    <property type="match status" value="1"/>
</dbReference>
<dbReference type="PROSITE" id="PS51736">
    <property type="entry name" value="RECOMBINASES_3"/>
    <property type="match status" value="1"/>
</dbReference>
<dbReference type="PANTHER" id="PTHR30461">
    <property type="entry name" value="DNA-INVERTASE FROM LAMBDOID PROPHAGE"/>
    <property type="match status" value="1"/>
</dbReference>
<dbReference type="RefSeq" id="WP_044002069.1">
    <property type="nucleotide sequence ID" value="NZ_CP007145.1"/>
</dbReference>
<proteinExistence type="predicted"/>
<evidence type="ECO:0000313" key="4">
    <source>
        <dbReference type="EMBL" id="AHJ97710.1"/>
    </source>
</evidence>
<accession>W8F7J5</accession>
<dbReference type="AlphaFoldDB" id="W8F7J5"/>
<protein>
    <recommendedName>
        <fullName evidence="3">Resolvase/invertase-type recombinase catalytic domain-containing protein</fullName>
    </recommendedName>
</protein>
<dbReference type="Proteomes" id="UP000019423">
    <property type="component" value="Chromosome"/>
</dbReference>
<evidence type="ECO:0000256" key="1">
    <source>
        <dbReference type="ARBA" id="ARBA00023125"/>
    </source>
</evidence>
<dbReference type="SUPFAM" id="SSF53041">
    <property type="entry name" value="Resolvase-like"/>
    <property type="match status" value="1"/>
</dbReference>
<reference evidence="4 5" key="1">
    <citation type="submission" date="2014-01" db="EMBL/GenBank/DDBJ databases">
        <title>Complete genome sequence of ionizing-radiation resistance bacterium Hymenobacter swuensis DY53.</title>
        <authorList>
            <person name="Jung J.-H."/>
            <person name="Jeong S.-W."/>
            <person name="Joe M.-H."/>
            <person name="Cho y.-j."/>
            <person name="Kim M.-K."/>
            <person name="Lim S.-Y."/>
        </authorList>
    </citation>
    <scope>NUCLEOTIDE SEQUENCE [LARGE SCALE GENOMIC DNA]</scope>
    <source>
        <strain evidence="4 5">DY53</strain>
    </source>
</reference>
<dbReference type="InterPro" id="IPR006119">
    <property type="entry name" value="Resolv_N"/>
</dbReference>
<keyword evidence="5" id="KW-1185">Reference proteome</keyword>
<evidence type="ECO:0000256" key="2">
    <source>
        <dbReference type="ARBA" id="ARBA00023172"/>
    </source>
</evidence>
<sequence>MRVALYARVSTADKDQDPENQLLVLRRHAEQAGDVVYKEYVDEESGRKSTRRAFQEMMRDAQKRKFDLVRVWDLSRFSREGIEKVFEHTSLLEQCGVSFWSYSEPLLNTTGPMKDLMKAMISWAAGYYSQRLSENVSAGLARKKQKAAEKGEVYVHGRRGLLPELVAQIQQLQREGLSVRKISAATGVPPGTLHKYLVKEESLAE</sequence>
<dbReference type="SMART" id="SM00857">
    <property type="entry name" value="Resolvase"/>
    <property type="match status" value="1"/>
</dbReference>
<dbReference type="PANTHER" id="PTHR30461:SF2">
    <property type="entry name" value="SERINE RECOMBINASE PINE-RELATED"/>
    <property type="match status" value="1"/>
</dbReference>
<evidence type="ECO:0000313" key="5">
    <source>
        <dbReference type="Proteomes" id="UP000019423"/>
    </source>
</evidence>
<dbReference type="HOGENOM" id="CLU_010686_8_2_10"/>
<name>W8F7J5_9BACT</name>
<keyword evidence="1" id="KW-0238">DNA-binding</keyword>
<dbReference type="InterPro" id="IPR050639">
    <property type="entry name" value="SSR_resolvase"/>
</dbReference>
<evidence type="ECO:0000259" key="3">
    <source>
        <dbReference type="PROSITE" id="PS51736"/>
    </source>
</evidence>
<feature type="domain" description="Resolvase/invertase-type recombinase catalytic" evidence="3">
    <location>
        <begin position="2"/>
        <end position="147"/>
    </location>
</feature>